<dbReference type="EMBL" id="KJ133688">
    <property type="protein sequence ID" value="AKO59006.1"/>
    <property type="molecule type" value="Genomic_DNA"/>
</dbReference>
<dbReference type="Proteomes" id="UP000225110">
    <property type="component" value="Segment"/>
</dbReference>
<organism evidence="2 3">
    <name type="scientific">Brucella phage 02_19</name>
    <dbReference type="NCBI Taxonomy" id="1667365"/>
    <lineage>
        <taxon>Viruses</taxon>
        <taxon>Duplodnaviria</taxon>
        <taxon>Heunggongvirae</taxon>
        <taxon>Uroviricota</taxon>
        <taxon>Caudoviricetes</taxon>
        <taxon>Perisivirus</taxon>
        <taxon>Perisivirus Tb</taxon>
    </lineage>
</organism>
<feature type="compositionally biased region" description="Basic and acidic residues" evidence="1">
    <location>
        <begin position="369"/>
        <end position="378"/>
    </location>
</feature>
<proteinExistence type="predicted"/>
<feature type="compositionally biased region" description="Basic and acidic residues" evidence="1">
    <location>
        <begin position="39"/>
        <end position="122"/>
    </location>
</feature>
<evidence type="ECO:0000256" key="1">
    <source>
        <dbReference type="SAM" id="MobiDB-lite"/>
    </source>
</evidence>
<evidence type="ECO:0000313" key="2">
    <source>
        <dbReference type="EMBL" id="AKO59006.1"/>
    </source>
</evidence>
<feature type="compositionally biased region" description="Polar residues" evidence="1">
    <location>
        <begin position="136"/>
        <end position="145"/>
    </location>
</feature>
<feature type="compositionally biased region" description="Polar residues" evidence="1">
    <location>
        <begin position="332"/>
        <end position="347"/>
    </location>
</feature>
<reference evidence="2 3" key="1">
    <citation type="journal article" date="2015" name="Virol. J.">
        <title>Whole genome sequence comparison of ten diagnostic brucellaphages propagated on two Brucella abortus hosts.</title>
        <authorList>
            <person name="Tevdoradze E."/>
            <person name="Farlow J."/>
            <person name="Kotorashvili A."/>
            <person name="Skhirtladze N."/>
            <person name="Antadze I."/>
            <person name="Gunia S."/>
            <person name="Balarjishvili N."/>
            <person name="Kvachadze L."/>
            <person name="Kutateladze M."/>
        </authorList>
    </citation>
    <scope>NUCLEOTIDE SEQUENCE [LARGE SCALE GENOMIC DNA]</scope>
</reference>
<protein>
    <submittedName>
        <fullName evidence="2">Structural protein</fullName>
    </submittedName>
</protein>
<feature type="compositionally biased region" description="Polar residues" evidence="1">
    <location>
        <begin position="356"/>
        <end position="365"/>
    </location>
</feature>
<feature type="region of interest" description="Disordered" evidence="1">
    <location>
        <begin position="332"/>
        <end position="378"/>
    </location>
</feature>
<feature type="compositionally biased region" description="Polar residues" evidence="1">
    <location>
        <begin position="14"/>
        <end position="27"/>
    </location>
</feature>
<evidence type="ECO:0000313" key="3">
    <source>
        <dbReference type="Proteomes" id="UP000225110"/>
    </source>
</evidence>
<sequence length="393" mass="44588">MTDEVIQPSPVTEHVSTTLESDVTPKTSGGGKITPPPVEEAKPEVPAKAESVRDSLKAELDKTKEPEKVEKPVKAEKLEEEPKPVAKTEAKSATPEKEVDASEQVKDQQTERKSEVRDRPEPPARFLPRAKELWRNTPNEVQSEVSRLVREHETEVQQYRESHQFREELKEYEELGKQHGVSVKQALDNYVGIERKFAESPPEGFRQLLSNLNMQPQQAISHILRAFNVTPQQLAQHISADPNSYVSQAPQVQPQQQPQINPEVETLKRQNQAMQEQMAAFMYIEPFAKEHPRYYELEQDIAFFLQSGKIPANLSPAEKLEAAYDMAERINPSSNVSSFSPKQTSSESRVDEDFNGSKSIKSSPGNVLEVKEPDKKMSMRELLEDELKRLKKA</sequence>
<gene>
    <name evidence="2" type="ORF">p0219_16</name>
</gene>
<name>A0A0H4IIN4_9CAUD</name>
<accession>A0A0H4IIN4</accession>
<feature type="region of interest" description="Disordered" evidence="1">
    <location>
        <begin position="1"/>
        <end position="146"/>
    </location>
</feature>